<dbReference type="EMBL" id="AP029267">
    <property type="protein sequence ID" value="BFG04848.1"/>
    <property type="molecule type" value="Genomic_DNA"/>
</dbReference>
<dbReference type="AlphaFoldDB" id="A0AAU9GA78"/>
<evidence type="ECO:0000256" key="1">
    <source>
        <dbReference type="SAM" id="MobiDB-lite"/>
    </source>
</evidence>
<evidence type="ECO:0000313" key="2">
    <source>
        <dbReference type="EMBL" id="BFG04848.1"/>
    </source>
</evidence>
<feature type="region of interest" description="Disordered" evidence="1">
    <location>
        <begin position="24"/>
        <end position="58"/>
    </location>
</feature>
<name>A0AAU9GA78_DROMD</name>
<proteinExistence type="predicted"/>
<evidence type="ECO:0000313" key="3">
    <source>
        <dbReference type="Proteomes" id="UP001500889"/>
    </source>
</evidence>
<sequence>MSGRDPWNSKYQYQCQYKTYGNIGGQGQAGAKGSSNPANAPPPNRGNNTNSRGSLCTETKYQVTVTHREFGARNQGAVEYGGQGGSNYKAVQQNGAATSNSRGARRAELAYERRAQATVDAIDRELGKDPAYHKWIAQERGEDFYY</sequence>
<reference evidence="2 3" key="1">
    <citation type="submission" date="2024-02" db="EMBL/GenBank/DDBJ databases">
        <title>A chromosome-level genome assembly of Drosophila madeirensis, a fruit fly species endemic to Madeira island.</title>
        <authorList>
            <person name="Tomihara K."/>
            <person name="Llopart A."/>
            <person name="Yamamoto D."/>
        </authorList>
    </citation>
    <scope>NUCLEOTIDE SEQUENCE [LARGE SCALE GENOMIC DNA]</scope>
    <source>
        <strain evidence="2 3">RF1</strain>
    </source>
</reference>
<gene>
    <name evidence="2" type="ORF">DMAD_03711</name>
</gene>
<organism evidence="2 3">
    <name type="scientific">Drosophila madeirensis</name>
    <name type="common">Fruit fly</name>
    <dbReference type="NCBI Taxonomy" id="30013"/>
    <lineage>
        <taxon>Eukaryota</taxon>
        <taxon>Metazoa</taxon>
        <taxon>Ecdysozoa</taxon>
        <taxon>Arthropoda</taxon>
        <taxon>Hexapoda</taxon>
        <taxon>Insecta</taxon>
        <taxon>Pterygota</taxon>
        <taxon>Neoptera</taxon>
        <taxon>Endopterygota</taxon>
        <taxon>Diptera</taxon>
        <taxon>Brachycera</taxon>
        <taxon>Muscomorpha</taxon>
        <taxon>Ephydroidea</taxon>
        <taxon>Drosophilidae</taxon>
        <taxon>Drosophila</taxon>
        <taxon>Sophophora</taxon>
    </lineage>
</organism>
<keyword evidence="3" id="KW-1185">Reference proteome</keyword>
<accession>A0AAU9GA78</accession>
<protein>
    <submittedName>
        <fullName evidence="2">Uncharacterized protein</fullName>
    </submittedName>
</protein>
<dbReference type="Proteomes" id="UP001500889">
    <property type="component" value="Chromosome E"/>
</dbReference>